<accession>A0A5B8Z6D2</accession>
<feature type="transmembrane region" description="Helical" evidence="1">
    <location>
        <begin position="5"/>
        <end position="27"/>
    </location>
</feature>
<dbReference type="Proteomes" id="UP000321555">
    <property type="component" value="Chromosome"/>
</dbReference>
<sequence length="63" mass="6888">MNRTLIGYCVSCVGLGILFSAIVYPLGYLESTAVFYTMTTVGAGLVVIGSFIRPTRNKEKHEE</sequence>
<feature type="transmembrane region" description="Helical" evidence="1">
    <location>
        <begin position="33"/>
        <end position="52"/>
    </location>
</feature>
<organism evidence="2 3">
    <name type="scientific">Cytobacillus dafuensis</name>
    <name type="common">Bacillus dafuensis</name>
    <dbReference type="NCBI Taxonomy" id="1742359"/>
    <lineage>
        <taxon>Bacteria</taxon>
        <taxon>Bacillati</taxon>
        <taxon>Bacillota</taxon>
        <taxon>Bacilli</taxon>
        <taxon>Bacillales</taxon>
        <taxon>Bacillaceae</taxon>
        <taxon>Cytobacillus</taxon>
    </lineage>
</organism>
<dbReference type="AlphaFoldDB" id="A0A5B8Z6D2"/>
<protein>
    <submittedName>
        <fullName evidence="2">Uncharacterized protein</fullName>
    </submittedName>
</protein>
<dbReference type="EMBL" id="CP042593">
    <property type="protein sequence ID" value="QED47179.1"/>
    <property type="molecule type" value="Genomic_DNA"/>
</dbReference>
<proteinExistence type="predicted"/>
<dbReference type="KEGG" id="bda:FSZ17_07930"/>
<keyword evidence="1" id="KW-1133">Transmembrane helix</keyword>
<evidence type="ECO:0000313" key="2">
    <source>
        <dbReference type="EMBL" id="QED47179.1"/>
    </source>
</evidence>
<keyword evidence="3" id="KW-1185">Reference proteome</keyword>
<evidence type="ECO:0000256" key="1">
    <source>
        <dbReference type="SAM" id="Phobius"/>
    </source>
</evidence>
<keyword evidence="1" id="KW-0812">Transmembrane</keyword>
<keyword evidence="1" id="KW-0472">Membrane</keyword>
<dbReference type="RefSeq" id="WP_057774365.1">
    <property type="nucleotide sequence ID" value="NZ_CP042593.1"/>
</dbReference>
<dbReference type="OrthoDB" id="2973907at2"/>
<name>A0A5B8Z6D2_CYTDA</name>
<reference evidence="3" key="1">
    <citation type="submission" date="2019-08" db="EMBL/GenBank/DDBJ databases">
        <authorList>
            <person name="Zheng X."/>
        </authorList>
    </citation>
    <scope>NUCLEOTIDE SEQUENCE [LARGE SCALE GENOMIC DNA]</scope>
    <source>
        <strain evidence="3">FJAT-25496</strain>
    </source>
</reference>
<evidence type="ECO:0000313" key="3">
    <source>
        <dbReference type="Proteomes" id="UP000321555"/>
    </source>
</evidence>
<gene>
    <name evidence="2" type="ORF">FSZ17_07930</name>
</gene>